<feature type="region of interest" description="Disordered" evidence="1">
    <location>
        <begin position="37"/>
        <end position="78"/>
    </location>
</feature>
<protein>
    <submittedName>
        <fullName evidence="2">Uncharacterized protein</fullName>
    </submittedName>
</protein>
<dbReference type="AlphaFoldDB" id="A0A0D2BSM0"/>
<proteinExistence type="predicted"/>
<dbReference type="RefSeq" id="XP_016242224.1">
    <property type="nucleotide sequence ID" value="XM_016400133.1"/>
</dbReference>
<dbReference type="GeneID" id="27351787"/>
<sequence length="111" mass="12732">MAVEKWHQGDLPETLSGKLTLDDIWRDNSDAVTLEIATKGEKAKRGRKDKNAKRQGRNLERQRKAKEQKGKQVQKDNDIGLQCTGRLTVRRSHLRSSFWDLQHGIPVVCKV</sequence>
<feature type="compositionally biased region" description="Basic and acidic residues" evidence="1">
    <location>
        <begin position="57"/>
        <end position="78"/>
    </location>
</feature>
<evidence type="ECO:0000256" key="1">
    <source>
        <dbReference type="SAM" id="MobiDB-lite"/>
    </source>
</evidence>
<evidence type="ECO:0000313" key="2">
    <source>
        <dbReference type="EMBL" id="KIW22008.1"/>
    </source>
</evidence>
<gene>
    <name evidence="2" type="ORF">PV07_12593</name>
</gene>
<feature type="compositionally biased region" description="Basic residues" evidence="1">
    <location>
        <begin position="44"/>
        <end position="56"/>
    </location>
</feature>
<dbReference type="Proteomes" id="UP000054466">
    <property type="component" value="Unassembled WGS sequence"/>
</dbReference>
<evidence type="ECO:0000313" key="3">
    <source>
        <dbReference type="Proteomes" id="UP000054466"/>
    </source>
</evidence>
<dbReference type="HOGENOM" id="CLU_2158104_0_0_1"/>
<accession>A0A0D2BSM0</accession>
<dbReference type="EMBL" id="KN847060">
    <property type="protein sequence ID" value="KIW22008.1"/>
    <property type="molecule type" value="Genomic_DNA"/>
</dbReference>
<keyword evidence="3" id="KW-1185">Reference proteome</keyword>
<organism evidence="2 3">
    <name type="scientific">Cladophialophora immunda</name>
    <dbReference type="NCBI Taxonomy" id="569365"/>
    <lineage>
        <taxon>Eukaryota</taxon>
        <taxon>Fungi</taxon>
        <taxon>Dikarya</taxon>
        <taxon>Ascomycota</taxon>
        <taxon>Pezizomycotina</taxon>
        <taxon>Eurotiomycetes</taxon>
        <taxon>Chaetothyriomycetidae</taxon>
        <taxon>Chaetothyriales</taxon>
        <taxon>Herpotrichiellaceae</taxon>
        <taxon>Cladophialophora</taxon>
    </lineage>
</organism>
<dbReference type="VEuPathDB" id="FungiDB:PV07_12593"/>
<name>A0A0D2BSM0_9EURO</name>
<reference evidence="2 3" key="1">
    <citation type="submission" date="2015-01" db="EMBL/GenBank/DDBJ databases">
        <title>The Genome Sequence of Cladophialophora immunda CBS83496.</title>
        <authorList>
            <consortium name="The Broad Institute Genomics Platform"/>
            <person name="Cuomo C."/>
            <person name="de Hoog S."/>
            <person name="Gorbushina A."/>
            <person name="Stielow B."/>
            <person name="Teixiera M."/>
            <person name="Abouelleil A."/>
            <person name="Chapman S.B."/>
            <person name="Priest M."/>
            <person name="Young S.K."/>
            <person name="Wortman J."/>
            <person name="Nusbaum C."/>
            <person name="Birren B."/>
        </authorList>
    </citation>
    <scope>NUCLEOTIDE SEQUENCE [LARGE SCALE GENOMIC DNA]</scope>
    <source>
        <strain evidence="2 3">CBS 83496</strain>
    </source>
</reference>